<dbReference type="OrthoDB" id="439993at2759"/>
<feature type="domain" description="HTH La-type RNA-binding" evidence="7">
    <location>
        <begin position="1"/>
        <end position="92"/>
    </location>
</feature>
<dbReference type="InterPro" id="IPR012677">
    <property type="entry name" value="Nucleotide-bd_a/b_plait_sf"/>
</dbReference>
<feature type="compositionally biased region" description="Basic and acidic residues" evidence="5">
    <location>
        <begin position="213"/>
        <end position="232"/>
    </location>
</feature>
<dbReference type="PROSITE" id="PS50961">
    <property type="entry name" value="HTH_LA"/>
    <property type="match status" value="1"/>
</dbReference>
<sequence>MFEEIAKECLKQIEFYFSEFNYPFDKFLRGVAEKDEGWVPLRVISKFSRMSKYDGEANEAKIIALIKNESQILEVSDDGLKIRRIQPLNIDNLKEEKLKQNKRSLVVSGFKHEDVTKENFNETFDKISGFLQGLKDVEINQLRLQKGKHQQRFNGVVFVEFPSEEDSKKFLEDYGGEEPREEKLAFEGVPLEIVSKKEYYAKHGGKRNAKSKPRVEKANEGEGKDGKQEESK</sequence>
<evidence type="ECO:0000259" key="7">
    <source>
        <dbReference type="PROSITE" id="PS50961"/>
    </source>
</evidence>
<dbReference type="InterPro" id="IPR006630">
    <property type="entry name" value="La_HTH"/>
</dbReference>
<evidence type="ECO:0000259" key="6">
    <source>
        <dbReference type="PROSITE" id="PS50102"/>
    </source>
</evidence>
<dbReference type="AlphaFoldDB" id="I2GWV7"/>
<gene>
    <name evidence="8" type="primary">TBLA0A08190</name>
    <name evidence="8" type="ORF">TBLA_0A08190</name>
</gene>
<dbReference type="GO" id="GO:1990904">
    <property type="term" value="C:ribonucleoprotein complex"/>
    <property type="evidence" value="ECO:0007669"/>
    <property type="project" value="InterPro"/>
</dbReference>
<dbReference type="GO" id="GO:0005634">
    <property type="term" value="C:nucleus"/>
    <property type="evidence" value="ECO:0007669"/>
    <property type="project" value="UniProtKB-SubCell"/>
</dbReference>
<dbReference type="KEGG" id="tbl:TBLA_0A08190"/>
<feature type="domain" description="RRM" evidence="6">
    <location>
        <begin position="103"/>
        <end position="198"/>
    </location>
</feature>
<dbReference type="SUPFAM" id="SSF46785">
    <property type="entry name" value="Winged helix' DNA-binding domain"/>
    <property type="match status" value="1"/>
</dbReference>
<evidence type="ECO:0000313" key="8">
    <source>
        <dbReference type="EMBL" id="CCH58609.1"/>
    </source>
</evidence>
<dbReference type="SMART" id="SM00715">
    <property type="entry name" value="LA"/>
    <property type="match status" value="1"/>
</dbReference>
<dbReference type="eggNOG" id="KOG0118">
    <property type="taxonomic scope" value="Eukaryota"/>
</dbReference>
<dbReference type="InterPro" id="IPR035979">
    <property type="entry name" value="RBD_domain_sf"/>
</dbReference>
<evidence type="ECO:0000256" key="2">
    <source>
        <dbReference type="ARBA" id="ARBA00022884"/>
    </source>
</evidence>
<dbReference type="EMBL" id="HE806316">
    <property type="protein sequence ID" value="CCH58609.1"/>
    <property type="molecule type" value="Genomic_DNA"/>
</dbReference>
<protein>
    <recommendedName>
        <fullName evidence="10">HTH La-type RNA-binding domain-containing protein</fullName>
    </recommendedName>
</protein>
<evidence type="ECO:0000256" key="5">
    <source>
        <dbReference type="SAM" id="MobiDB-lite"/>
    </source>
</evidence>
<feature type="compositionally biased region" description="Basic residues" evidence="5">
    <location>
        <begin position="203"/>
        <end position="212"/>
    </location>
</feature>
<dbReference type="Gene3D" id="1.10.10.10">
    <property type="entry name" value="Winged helix-like DNA-binding domain superfamily/Winged helix DNA-binding domain"/>
    <property type="match status" value="1"/>
</dbReference>
<dbReference type="Pfam" id="PF05383">
    <property type="entry name" value="La"/>
    <property type="match status" value="1"/>
</dbReference>
<dbReference type="GO" id="GO:0003729">
    <property type="term" value="F:mRNA binding"/>
    <property type="evidence" value="ECO:0007669"/>
    <property type="project" value="TreeGrafter"/>
</dbReference>
<proteinExistence type="predicted"/>
<dbReference type="Gene3D" id="3.30.70.330">
    <property type="match status" value="1"/>
</dbReference>
<dbReference type="HOGENOM" id="CLU_043291_0_2_1"/>
<keyword evidence="9" id="KW-1185">Reference proteome</keyword>
<evidence type="ECO:0000256" key="1">
    <source>
        <dbReference type="ARBA" id="ARBA00004123"/>
    </source>
</evidence>
<dbReference type="PANTHER" id="PTHR22792:SF140">
    <property type="entry name" value="ACHILLES, ISOFORM A"/>
    <property type="match status" value="1"/>
</dbReference>
<evidence type="ECO:0000256" key="4">
    <source>
        <dbReference type="PROSITE-ProRule" id="PRU00332"/>
    </source>
</evidence>
<dbReference type="GeneID" id="14493220"/>
<keyword evidence="2 4" id="KW-0694">RNA-binding</keyword>
<name>I2GWV7_HENB6</name>
<accession>I2GWV7</accession>
<dbReference type="InterPro" id="IPR002344">
    <property type="entry name" value="Lupus_La"/>
</dbReference>
<dbReference type="GO" id="GO:0006396">
    <property type="term" value="P:RNA processing"/>
    <property type="evidence" value="ECO:0007669"/>
    <property type="project" value="InterPro"/>
</dbReference>
<evidence type="ECO:0000313" key="9">
    <source>
        <dbReference type="Proteomes" id="UP000002866"/>
    </source>
</evidence>
<dbReference type="PANTHER" id="PTHR22792">
    <property type="entry name" value="LUPUS LA PROTEIN-RELATED"/>
    <property type="match status" value="1"/>
</dbReference>
<evidence type="ECO:0008006" key="10">
    <source>
        <dbReference type="Google" id="ProtNLM"/>
    </source>
</evidence>
<dbReference type="InterPro" id="IPR000504">
    <property type="entry name" value="RRM_dom"/>
</dbReference>
<dbReference type="InParanoid" id="I2GWV7"/>
<comment type="subcellular location">
    <subcellularLocation>
        <location evidence="1">Nucleus</location>
    </subcellularLocation>
</comment>
<dbReference type="SUPFAM" id="SSF54928">
    <property type="entry name" value="RNA-binding domain, RBD"/>
    <property type="match status" value="1"/>
</dbReference>
<dbReference type="CDD" id="cd12291">
    <property type="entry name" value="RRM1_La"/>
    <property type="match status" value="1"/>
</dbReference>
<dbReference type="STRING" id="1071380.I2GWV7"/>
<dbReference type="InterPro" id="IPR036388">
    <property type="entry name" value="WH-like_DNA-bd_sf"/>
</dbReference>
<dbReference type="InterPro" id="IPR045180">
    <property type="entry name" value="La_dom_prot"/>
</dbReference>
<dbReference type="InterPro" id="IPR036390">
    <property type="entry name" value="WH_DNA-bd_sf"/>
</dbReference>
<evidence type="ECO:0000256" key="3">
    <source>
        <dbReference type="ARBA" id="ARBA00023242"/>
    </source>
</evidence>
<dbReference type="Proteomes" id="UP000002866">
    <property type="component" value="Chromosome 1"/>
</dbReference>
<dbReference type="RefSeq" id="XP_004178128.1">
    <property type="nucleotide sequence ID" value="XM_004178080.1"/>
</dbReference>
<organism evidence="8 9">
    <name type="scientific">Henningerozyma blattae (strain ATCC 34711 / CBS 6284 / DSM 70876 / NBRC 10599 / NRRL Y-10934 / UCD 77-7)</name>
    <name type="common">Yeast</name>
    <name type="synonym">Tetrapisispora blattae</name>
    <dbReference type="NCBI Taxonomy" id="1071380"/>
    <lineage>
        <taxon>Eukaryota</taxon>
        <taxon>Fungi</taxon>
        <taxon>Dikarya</taxon>
        <taxon>Ascomycota</taxon>
        <taxon>Saccharomycotina</taxon>
        <taxon>Saccharomycetes</taxon>
        <taxon>Saccharomycetales</taxon>
        <taxon>Saccharomycetaceae</taxon>
        <taxon>Henningerozyma</taxon>
    </lineage>
</organism>
<dbReference type="OMA" id="WVPLRVI"/>
<dbReference type="PROSITE" id="PS50102">
    <property type="entry name" value="RRM"/>
    <property type="match status" value="1"/>
</dbReference>
<feature type="region of interest" description="Disordered" evidence="5">
    <location>
        <begin position="202"/>
        <end position="232"/>
    </location>
</feature>
<keyword evidence="3" id="KW-0539">Nucleus</keyword>
<dbReference type="PRINTS" id="PR00302">
    <property type="entry name" value="LUPUSLA"/>
</dbReference>
<reference evidence="8 9" key="1">
    <citation type="journal article" date="2011" name="Proc. Natl. Acad. Sci. U.S.A.">
        <title>Evolutionary erosion of yeast sex chromosomes by mating-type switching accidents.</title>
        <authorList>
            <person name="Gordon J.L."/>
            <person name="Armisen D."/>
            <person name="Proux-Wera E."/>
            <person name="Oheigeartaigh S.S."/>
            <person name="Byrne K.P."/>
            <person name="Wolfe K.H."/>
        </authorList>
    </citation>
    <scope>NUCLEOTIDE SEQUENCE [LARGE SCALE GENOMIC DNA]</scope>
    <source>
        <strain evidence="9">ATCC 34711 / CBS 6284 / DSM 70876 / NBRC 10599 / NRRL Y-10934 / UCD 77-7</strain>
    </source>
</reference>